<feature type="region of interest" description="Disordered" evidence="1">
    <location>
        <begin position="37"/>
        <end position="128"/>
    </location>
</feature>
<dbReference type="Pfam" id="PF08297">
    <property type="entry name" value="U3_snoRNA_assoc"/>
    <property type="match status" value="1"/>
</dbReference>
<dbReference type="AlphaFoldDB" id="Q759P5"/>
<sequence length="227" mass="25475">MSQSVRHAAVASVKKHFKFDAAETAALADETVVAEEMADLAPGAEEASDLSSDDEAPEEEGLEVVRAAARSSESARAIAVKQAREQERARRAQKHQRYAEQQEHKRQQEEELRASENGPVDSEAEVEELPEEFFDELEELPKPIETRPTKINFNDVGEQYAEPLRAELKKQKKKTLKSLRKQTLKRGPVVVSVLSPLGSRSAQPPKKESAVLNVKDKWLRRSALKRK</sequence>
<dbReference type="OMA" id="IRSKDRW"/>
<evidence type="ECO:0000313" key="2">
    <source>
        <dbReference type="EMBL" id="AAS52148.2"/>
    </source>
</evidence>
<gene>
    <name evidence="2" type="ORF">AGOS_ADR228W</name>
</gene>
<reference evidence="2 3" key="1">
    <citation type="journal article" date="2004" name="Science">
        <title>The Ashbya gossypii genome as a tool for mapping the ancient Saccharomyces cerevisiae genome.</title>
        <authorList>
            <person name="Dietrich F.S."/>
            <person name="Voegeli S."/>
            <person name="Brachat S."/>
            <person name="Lerch A."/>
            <person name="Gates K."/>
            <person name="Steiner S."/>
            <person name="Mohr C."/>
            <person name="Pohlmann R."/>
            <person name="Luedi P."/>
            <person name="Choi S."/>
            <person name="Wing R.A."/>
            <person name="Flavier A."/>
            <person name="Gaffney T.D."/>
            <person name="Philippsen P."/>
        </authorList>
    </citation>
    <scope>NUCLEOTIDE SEQUENCE [LARGE SCALE GENOMIC DNA]</scope>
    <source>
        <strain evidence="3">ATCC 10895 / CBS 109.51 / FGSC 9923 / NRRL Y-1056</strain>
    </source>
</reference>
<dbReference type="HOGENOM" id="CLU_077704_0_0_1"/>
<dbReference type="EMBL" id="AE016817">
    <property type="protein sequence ID" value="AAS52148.2"/>
    <property type="molecule type" value="Genomic_DNA"/>
</dbReference>
<dbReference type="Proteomes" id="UP000000591">
    <property type="component" value="Chromosome IV"/>
</dbReference>
<dbReference type="eggNOG" id="ENOG502S51X">
    <property type="taxonomic scope" value="Eukaryota"/>
</dbReference>
<reference evidence="3" key="2">
    <citation type="journal article" date="2013" name="G3 (Bethesda)">
        <title>Genomes of Ashbya fungi isolated from insects reveal four mating-type loci, numerous translocations, lack of transposons, and distinct gene duplications.</title>
        <authorList>
            <person name="Dietrich F.S."/>
            <person name="Voegeli S."/>
            <person name="Kuo S."/>
            <person name="Philippsen P."/>
        </authorList>
    </citation>
    <scope>GENOME REANNOTATION</scope>
    <source>
        <strain evidence="3">ATCC 10895 / CBS 109.51 / FGSC 9923 / NRRL Y-1056</strain>
    </source>
</reference>
<dbReference type="FunCoup" id="Q759P5">
    <property type="interactions" value="278"/>
</dbReference>
<organism evidence="2 3">
    <name type="scientific">Eremothecium gossypii (strain ATCC 10895 / CBS 109.51 / FGSC 9923 / NRRL Y-1056)</name>
    <name type="common">Yeast</name>
    <name type="synonym">Ashbya gossypii</name>
    <dbReference type="NCBI Taxonomy" id="284811"/>
    <lineage>
        <taxon>Eukaryota</taxon>
        <taxon>Fungi</taxon>
        <taxon>Dikarya</taxon>
        <taxon>Ascomycota</taxon>
        <taxon>Saccharomycotina</taxon>
        <taxon>Saccharomycetes</taxon>
        <taxon>Saccharomycetales</taxon>
        <taxon>Saccharomycetaceae</taxon>
        <taxon>Eremothecium</taxon>
    </lineage>
</organism>
<dbReference type="InterPro" id="IPR013268">
    <property type="entry name" value="UTP16"/>
</dbReference>
<accession>Q759P5</accession>
<dbReference type="KEGG" id="ago:AGOS_ADR228W"/>
<dbReference type="STRING" id="284811.Q759P5"/>
<feature type="compositionally biased region" description="Basic and acidic residues" evidence="1">
    <location>
        <begin position="97"/>
        <end position="114"/>
    </location>
</feature>
<name>Q759P5_EREGS</name>
<evidence type="ECO:0000256" key="1">
    <source>
        <dbReference type="SAM" id="MobiDB-lite"/>
    </source>
</evidence>
<keyword evidence="3" id="KW-1185">Reference proteome</keyword>
<dbReference type="GO" id="GO:0006364">
    <property type="term" value="P:rRNA processing"/>
    <property type="evidence" value="ECO:0007669"/>
    <property type="project" value="InterPro"/>
</dbReference>
<proteinExistence type="predicted"/>
<dbReference type="RefSeq" id="NP_984324.2">
    <property type="nucleotide sequence ID" value="NM_209677.2"/>
</dbReference>
<feature type="compositionally biased region" description="Low complexity" evidence="1">
    <location>
        <begin position="64"/>
        <end position="80"/>
    </location>
</feature>
<dbReference type="GeneID" id="4620486"/>
<dbReference type="InParanoid" id="Q759P5"/>
<feature type="compositionally biased region" description="Acidic residues" evidence="1">
    <location>
        <begin position="46"/>
        <end position="62"/>
    </location>
</feature>
<dbReference type="GO" id="GO:0030515">
    <property type="term" value="F:snoRNA binding"/>
    <property type="evidence" value="ECO:0007669"/>
    <property type="project" value="InterPro"/>
</dbReference>
<protein>
    <submittedName>
        <fullName evidence="2">ADR228Wp</fullName>
    </submittedName>
</protein>
<evidence type="ECO:0000313" key="3">
    <source>
        <dbReference type="Proteomes" id="UP000000591"/>
    </source>
</evidence>